<evidence type="ECO:0000256" key="5">
    <source>
        <dbReference type="ARBA" id="ARBA00022692"/>
    </source>
</evidence>
<dbReference type="Pfam" id="PF00864">
    <property type="entry name" value="P2X_receptor"/>
    <property type="match status" value="1"/>
</dbReference>
<keyword evidence="9" id="KW-1015">Disulfide bond</keyword>
<dbReference type="FunFam" id="2.60.490.10:FF:000001">
    <property type="entry name" value="P2X purinoceptor"/>
    <property type="match status" value="1"/>
</dbReference>
<dbReference type="GO" id="GO:0033198">
    <property type="term" value="P:response to ATP"/>
    <property type="evidence" value="ECO:0007669"/>
    <property type="project" value="InterPro"/>
</dbReference>
<dbReference type="AlphaFoldDB" id="A0A669DDD4"/>
<evidence type="ECO:0000256" key="6">
    <source>
        <dbReference type="ARBA" id="ARBA00022989"/>
    </source>
</evidence>
<dbReference type="GO" id="GO:0070588">
    <property type="term" value="P:calcium ion transmembrane transport"/>
    <property type="evidence" value="ECO:0007669"/>
    <property type="project" value="TreeGrafter"/>
</dbReference>
<dbReference type="PRINTS" id="PR01309">
    <property type="entry name" value="P2X2RECEPTOR"/>
</dbReference>
<evidence type="ECO:0000256" key="9">
    <source>
        <dbReference type="ARBA" id="ARBA00023157"/>
    </source>
</evidence>
<dbReference type="InterPro" id="IPR059116">
    <property type="entry name" value="P2X_receptor"/>
</dbReference>
<dbReference type="GO" id="GO:0001614">
    <property type="term" value="F:purinergic nucleotide receptor activity"/>
    <property type="evidence" value="ECO:0007669"/>
    <property type="project" value="InterPro"/>
</dbReference>
<reference evidence="15" key="2">
    <citation type="submission" date="2025-08" db="UniProtKB">
        <authorList>
            <consortium name="Ensembl"/>
        </authorList>
    </citation>
    <scope>IDENTIFICATION</scope>
</reference>
<comment type="caution">
    <text evidence="14">Lacks conserved residue(s) required for the propagation of feature annotation.</text>
</comment>
<dbReference type="GO" id="GO:0005886">
    <property type="term" value="C:plasma membrane"/>
    <property type="evidence" value="ECO:0007669"/>
    <property type="project" value="UniProtKB-SubCell"/>
</dbReference>
<gene>
    <name evidence="15" type="primary">P2RX2</name>
    <name evidence="15" type="synonym">p2rx2</name>
</gene>
<organism evidence="15 16">
    <name type="scientific">Oreochromis niloticus</name>
    <name type="common">Nile tilapia</name>
    <name type="synonym">Tilapia nilotica</name>
    <dbReference type="NCBI Taxonomy" id="8128"/>
    <lineage>
        <taxon>Eukaryota</taxon>
        <taxon>Metazoa</taxon>
        <taxon>Chordata</taxon>
        <taxon>Craniata</taxon>
        <taxon>Vertebrata</taxon>
        <taxon>Euteleostomi</taxon>
        <taxon>Actinopterygii</taxon>
        <taxon>Neopterygii</taxon>
        <taxon>Teleostei</taxon>
        <taxon>Neoteleostei</taxon>
        <taxon>Acanthomorphata</taxon>
        <taxon>Ovalentaria</taxon>
        <taxon>Cichlomorphae</taxon>
        <taxon>Cichliformes</taxon>
        <taxon>Cichlidae</taxon>
        <taxon>African cichlids</taxon>
        <taxon>Pseudocrenilabrinae</taxon>
        <taxon>Oreochromini</taxon>
        <taxon>Oreochromis</taxon>
    </lineage>
</organism>
<dbReference type="PANTHER" id="PTHR10125:SF4">
    <property type="entry name" value="P2X PURINOCEPTOR 2"/>
    <property type="match status" value="1"/>
</dbReference>
<keyword evidence="7 14" id="KW-0406">Ion transport</keyword>
<keyword evidence="8 14" id="KW-0472">Membrane</keyword>
<dbReference type="OMA" id="YETPKIM"/>
<comment type="function">
    <text evidence="14">Receptor for ATP that acts as a ligand-gated ion channel.</text>
</comment>
<keyword evidence="14" id="KW-0675">Receptor</keyword>
<dbReference type="Gene3D" id="2.60.490.10">
    <property type="entry name" value="atp-gated p2x4 ion channel domain"/>
    <property type="match status" value="1"/>
</dbReference>
<dbReference type="Proteomes" id="UP000005207">
    <property type="component" value="Linkage group LG12"/>
</dbReference>
<dbReference type="GO" id="GO:0005524">
    <property type="term" value="F:ATP binding"/>
    <property type="evidence" value="ECO:0007669"/>
    <property type="project" value="InterPro"/>
</dbReference>
<sequence>MGLHNFLKEYIHGFWDYETPKVMVVKNRTLGVIYRSVQFLVITYFIWYVFISQKAYQESETRPESSVYTLMKGSAIHGDEILDTVEYARPSEGGDVISTILRREFTFNQRQDTCAEHFNVADANCTTDSDCVEGEVNFNGHGRRTGRCVQYYNHTFKTCEIQTWCPIEEYAVVREPPLEEAINFTVFIRNSIHFPKFKVLRGNIKDARNKRDIKRYLNKCHYDEESDPYCPIFRLGYIAAQARENFSELCNTGGVIGVFINWKCNLDLDPSHCKPTYSFRRLDLRKDLPDAGYYYRFAKYYSKDGEETRTLIKAYGIRLDIIVHGHAGKFSPIPTIISTVTAMTSVGICTIICDWIMLTFIDKNEVYSERKFDEVSNKKRYSFSATQFHFLSPGLVENAVNYYCVLLTVFLFLGTILSPQIPYPQSSATSTASARTILTCLTAYRCDQSPRWPSAWTPHHRLRQNSNCISGVSDSSL</sequence>
<reference evidence="16" key="1">
    <citation type="submission" date="2012-01" db="EMBL/GenBank/DDBJ databases">
        <title>The Genome Sequence of Oreochromis niloticus (Nile Tilapia).</title>
        <authorList>
            <consortium name="Broad Institute Genome Assembly Team"/>
            <consortium name="Broad Institute Sequencing Platform"/>
            <person name="Di Palma F."/>
            <person name="Johnson J."/>
            <person name="Lander E.S."/>
            <person name="Lindblad-Toh K."/>
        </authorList>
    </citation>
    <scope>NUCLEOTIDE SEQUENCE [LARGE SCALE GENOMIC DNA]</scope>
</reference>
<keyword evidence="6 14" id="KW-1133">Transmembrane helix</keyword>
<dbReference type="GeneTree" id="ENSGT01020000230351"/>
<keyword evidence="11" id="KW-1071">Ligand-gated ion channel</keyword>
<keyword evidence="10" id="KW-0325">Glycoprotein</keyword>
<dbReference type="GO" id="GO:0004931">
    <property type="term" value="F:extracellularly ATP-gated monoatomic cation channel activity"/>
    <property type="evidence" value="ECO:0007669"/>
    <property type="project" value="InterPro"/>
</dbReference>
<dbReference type="PROSITE" id="PS01212">
    <property type="entry name" value="P2X_RECEPTOR"/>
    <property type="match status" value="1"/>
</dbReference>
<dbReference type="InterPro" id="IPR003045">
    <property type="entry name" value="P2X2_purnocptor"/>
</dbReference>
<evidence type="ECO:0000256" key="4">
    <source>
        <dbReference type="ARBA" id="ARBA00022475"/>
    </source>
</evidence>
<evidence type="ECO:0000256" key="3">
    <source>
        <dbReference type="ARBA" id="ARBA00022448"/>
    </source>
</evidence>
<feature type="transmembrane region" description="Helical" evidence="14">
    <location>
        <begin position="400"/>
        <end position="417"/>
    </location>
</feature>
<dbReference type="Gene3D" id="1.10.287.940">
    <property type="entry name" value="atp-gated p2x4 ion channel"/>
    <property type="match status" value="1"/>
</dbReference>
<dbReference type="InterPro" id="IPR027309">
    <property type="entry name" value="P2X_extracellular_dom_sf"/>
</dbReference>
<feature type="transmembrane region" description="Helical" evidence="14">
    <location>
        <begin position="336"/>
        <end position="361"/>
    </location>
</feature>
<evidence type="ECO:0000256" key="11">
    <source>
        <dbReference type="ARBA" id="ARBA00023286"/>
    </source>
</evidence>
<comment type="subcellular location">
    <subcellularLocation>
        <location evidence="1">Cell membrane</location>
        <topology evidence="1">Multi-pass membrane protein</topology>
    </subcellularLocation>
    <subcellularLocation>
        <location evidence="14">Membrane</location>
        <topology evidence="14">Multi-pass membrane protein</topology>
    </subcellularLocation>
</comment>
<accession>A0A669DDD4</accession>
<dbReference type="InterPro" id="IPR053792">
    <property type="entry name" value="P2X_RECEPTOR_CS"/>
</dbReference>
<dbReference type="InterPro" id="IPR001429">
    <property type="entry name" value="P2X_purnocptor"/>
</dbReference>
<comment type="catalytic activity">
    <reaction evidence="13">
        <text>Ca(2+)(in) = Ca(2+)(out)</text>
        <dbReference type="Rhea" id="RHEA:29671"/>
        <dbReference type="ChEBI" id="CHEBI:29108"/>
    </reaction>
</comment>
<proteinExistence type="inferred from homology"/>
<keyword evidence="5 14" id="KW-0812">Transmembrane</keyword>
<dbReference type="InParanoid" id="A0A669DDD4"/>
<dbReference type="GO" id="GO:0098794">
    <property type="term" value="C:postsynapse"/>
    <property type="evidence" value="ECO:0007669"/>
    <property type="project" value="GOC"/>
</dbReference>
<feature type="transmembrane region" description="Helical" evidence="14">
    <location>
        <begin position="32"/>
        <end position="51"/>
    </location>
</feature>
<evidence type="ECO:0000256" key="2">
    <source>
        <dbReference type="ARBA" id="ARBA00009848"/>
    </source>
</evidence>
<dbReference type="GO" id="GO:0043235">
    <property type="term" value="C:receptor complex"/>
    <property type="evidence" value="ECO:0007669"/>
    <property type="project" value="TreeGrafter"/>
</dbReference>
<reference evidence="15" key="3">
    <citation type="submission" date="2025-09" db="UniProtKB">
        <authorList>
            <consortium name="Ensembl"/>
        </authorList>
    </citation>
    <scope>IDENTIFICATION</scope>
</reference>
<evidence type="ECO:0000313" key="15">
    <source>
        <dbReference type="Ensembl" id="ENSONIP00000056330.1"/>
    </source>
</evidence>
<comment type="similarity">
    <text evidence="2 14">Belongs to the P2X receptor family.</text>
</comment>
<evidence type="ECO:0000313" key="16">
    <source>
        <dbReference type="Proteomes" id="UP000005207"/>
    </source>
</evidence>
<evidence type="ECO:0000256" key="10">
    <source>
        <dbReference type="ARBA" id="ARBA00023180"/>
    </source>
</evidence>
<dbReference type="PRINTS" id="PR01307">
    <property type="entry name" value="P2XRECEPTOR"/>
</dbReference>
<protein>
    <recommendedName>
        <fullName evidence="14">P2X purinoceptor</fullName>
    </recommendedName>
</protein>
<dbReference type="NCBIfam" id="TIGR00863">
    <property type="entry name" value="P2X"/>
    <property type="match status" value="1"/>
</dbReference>
<dbReference type="PANTHER" id="PTHR10125">
    <property type="entry name" value="P2X PURINOCEPTOR"/>
    <property type="match status" value="1"/>
</dbReference>
<dbReference type="Ensembl" id="ENSONIT00000069125.1">
    <property type="protein sequence ID" value="ENSONIP00000056330.1"/>
    <property type="gene ID" value="ENSONIG00000013535.2"/>
</dbReference>
<evidence type="ECO:0000256" key="13">
    <source>
        <dbReference type="ARBA" id="ARBA00036634"/>
    </source>
</evidence>
<name>A0A669DDD4_ORENI</name>
<evidence type="ECO:0000256" key="14">
    <source>
        <dbReference type="RuleBase" id="RU000681"/>
    </source>
</evidence>
<keyword evidence="12 14" id="KW-0407">Ion channel</keyword>
<keyword evidence="16" id="KW-1185">Reference proteome</keyword>
<evidence type="ECO:0000256" key="12">
    <source>
        <dbReference type="ARBA" id="ARBA00023303"/>
    </source>
</evidence>
<evidence type="ECO:0000256" key="1">
    <source>
        <dbReference type="ARBA" id="ARBA00004651"/>
    </source>
</evidence>
<keyword evidence="4" id="KW-1003">Cell membrane</keyword>
<evidence type="ECO:0000256" key="7">
    <source>
        <dbReference type="ARBA" id="ARBA00023065"/>
    </source>
</evidence>
<keyword evidence="3 14" id="KW-0813">Transport</keyword>
<evidence type="ECO:0000256" key="8">
    <source>
        <dbReference type="ARBA" id="ARBA00023136"/>
    </source>
</evidence>